<reference evidence="3" key="1">
    <citation type="submission" date="2015-07" db="EMBL/GenBank/DDBJ databases">
        <title>MeaNS - Measles Nucleotide Surveillance Program.</title>
        <authorList>
            <person name="Tran T."/>
            <person name="Druce J."/>
        </authorList>
    </citation>
    <scope>NUCLEOTIDE SEQUENCE</scope>
    <source>
        <strain evidence="3">UCB-OBI-ISO-001</strain>
        <tissue evidence="3">Gonad</tissue>
    </source>
</reference>
<name>A0A0L8GYJ7_OCTBM</name>
<keyword evidence="1" id="KW-1133">Transmembrane helix</keyword>
<feature type="transmembrane region" description="Helical" evidence="1">
    <location>
        <begin position="38"/>
        <end position="56"/>
    </location>
</feature>
<dbReference type="EMBL" id="KQ419936">
    <property type="protein sequence ID" value="KOF81919.1"/>
    <property type="molecule type" value="Genomic_DNA"/>
</dbReference>
<feature type="signal peptide" evidence="2">
    <location>
        <begin position="1"/>
        <end position="17"/>
    </location>
</feature>
<gene>
    <name evidence="3" type="ORF">OCBIM_22025963mg</name>
</gene>
<dbReference type="AlphaFoldDB" id="A0A0L8GYJ7"/>
<keyword evidence="1" id="KW-0812">Transmembrane</keyword>
<protein>
    <submittedName>
        <fullName evidence="3">Uncharacterized protein</fullName>
    </submittedName>
</protein>
<sequence>MMMMMMMMMITAWCILSVYFHTHTHIYDNKTEGRKIPLNLLTFHFFFSFPIFWFLLNSRSVIFPHFLLKLNSLDKNNNLPSSSPQKLN</sequence>
<keyword evidence="2" id="KW-0732">Signal</keyword>
<accession>A0A0L8GYJ7</accession>
<organism evidence="3">
    <name type="scientific">Octopus bimaculoides</name>
    <name type="common">California two-spotted octopus</name>
    <dbReference type="NCBI Taxonomy" id="37653"/>
    <lineage>
        <taxon>Eukaryota</taxon>
        <taxon>Metazoa</taxon>
        <taxon>Spiralia</taxon>
        <taxon>Lophotrochozoa</taxon>
        <taxon>Mollusca</taxon>
        <taxon>Cephalopoda</taxon>
        <taxon>Coleoidea</taxon>
        <taxon>Octopodiformes</taxon>
        <taxon>Octopoda</taxon>
        <taxon>Incirrata</taxon>
        <taxon>Octopodidae</taxon>
        <taxon>Octopus</taxon>
    </lineage>
</organism>
<proteinExistence type="predicted"/>
<keyword evidence="1" id="KW-0472">Membrane</keyword>
<feature type="chain" id="PRO_5005583343" evidence="2">
    <location>
        <begin position="18"/>
        <end position="88"/>
    </location>
</feature>
<evidence type="ECO:0000313" key="3">
    <source>
        <dbReference type="EMBL" id="KOF81919.1"/>
    </source>
</evidence>
<evidence type="ECO:0000256" key="1">
    <source>
        <dbReference type="SAM" id="Phobius"/>
    </source>
</evidence>
<evidence type="ECO:0000256" key="2">
    <source>
        <dbReference type="SAM" id="SignalP"/>
    </source>
</evidence>